<name>A0A919GVG5_9ACTN</name>
<gene>
    <name evidence="1" type="ORF">Sxan_12960</name>
</gene>
<dbReference type="RefSeq" id="WP_031141837.1">
    <property type="nucleotide sequence ID" value="NZ_BNEE01000004.1"/>
</dbReference>
<accession>A0A919GVG5</accession>
<keyword evidence="2" id="KW-1185">Reference proteome</keyword>
<organism evidence="1 2">
    <name type="scientific">Streptomyces xanthophaeus</name>
    <dbReference type="NCBI Taxonomy" id="67385"/>
    <lineage>
        <taxon>Bacteria</taxon>
        <taxon>Bacillati</taxon>
        <taxon>Actinomycetota</taxon>
        <taxon>Actinomycetes</taxon>
        <taxon>Kitasatosporales</taxon>
        <taxon>Streptomycetaceae</taxon>
        <taxon>Streptomyces</taxon>
    </lineage>
</organism>
<evidence type="ECO:0000313" key="2">
    <source>
        <dbReference type="Proteomes" id="UP000600026"/>
    </source>
</evidence>
<dbReference type="InterPro" id="IPR027417">
    <property type="entry name" value="P-loop_NTPase"/>
</dbReference>
<dbReference type="Gene3D" id="3.40.50.300">
    <property type="entry name" value="P-loop containing nucleotide triphosphate hydrolases"/>
    <property type="match status" value="1"/>
</dbReference>
<dbReference type="Proteomes" id="UP000600026">
    <property type="component" value="Unassembled WGS sequence"/>
</dbReference>
<reference evidence="1" key="1">
    <citation type="submission" date="2020-09" db="EMBL/GenBank/DDBJ databases">
        <title>Whole genome shotgun sequence of Streptomyces xanthophaeus NBRC 12829.</title>
        <authorList>
            <person name="Komaki H."/>
            <person name="Tamura T."/>
        </authorList>
    </citation>
    <scope>NUCLEOTIDE SEQUENCE</scope>
    <source>
        <strain evidence="1">NBRC 12829</strain>
    </source>
</reference>
<dbReference type="SUPFAM" id="SSF52540">
    <property type="entry name" value="P-loop containing nucleoside triphosphate hydrolases"/>
    <property type="match status" value="1"/>
</dbReference>
<dbReference type="Pfam" id="PF13671">
    <property type="entry name" value="AAA_33"/>
    <property type="match status" value="1"/>
</dbReference>
<proteinExistence type="predicted"/>
<dbReference type="AlphaFoldDB" id="A0A919GVG5"/>
<dbReference type="OrthoDB" id="9930401at2"/>
<comment type="caution">
    <text evidence="1">The sequence shown here is derived from an EMBL/GenBank/DDBJ whole genome shotgun (WGS) entry which is preliminary data.</text>
</comment>
<sequence length="205" mass="21643">MAVVVVGPPGAGKSTAATSIARALGRDVVHFDTVRARAYRPYGYTPARADRLFREGGAGGLHRYEARFEARALARGAVTHAGSVLDTGGGVLQQYTDADTLRVHRALAAAEFTVLVLPFAEDPQRSADCLTDRVRARGAEDPFTDEWLDGGGRQLLHVLVLAAHAHLPLADLVLDTARPVPAATGTGRRPGSPLADRITNALGAH</sequence>
<dbReference type="EMBL" id="BNEE01000004">
    <property type="protein sequence ID" value="GHI83932.1"/>
    <property type="molecule type" value="Genomic_DNA"/>
</dbReference>
<protein>
    <submittedName>
        <fullName evidence="1">Uncharacterized protein</fullName>
    </submittedName>
</protein>
<evidence type="ECO:0000313" key="1">
    <source>
        <dbReference type="EMBL" id="GHI83932.1"/>
    </source>
</evidence>